<dbReference type="InterPro" id="IPR023187">
    <property type="entry name" value="Tscrpt_reg_MarR-type_CS"/>
</dbReference>
<dbReference type="PANTHER" id="PTHR39515">
    <property type="entry name" value="CONSERVED PROTEIN"/>
    <property type="match status" value="1"/>
</dbReference>
<sequence>MDDETVKAVRRSVLRLARRLRGSRSAGALSPAKVGVLGYLSQHGASSPGEIAAADAQRPQALTKVFTELEADGLISRSPNELDGRSVLLHLTAHGTAALEADMRERDEWLAAALGTFTETERGLLRLAAPLLARLSDHPAAPKDEA</sequence>
<dbReference type="HOGENOM" id="CLU_083287_15_1_11"/>
<evidence type="ECO:0000256" key="3">
    <source>
        <dbReference type="ARBA" id="ARBA00023163"/>
    </source>
</evidence>
<dbReference type="RefSeq" id="WP_013225436.1">
    <property type="nucleotide sequence ID" value="NC_014318.1"/>
</dbReference>
<reference evidence="5 6" key="1">
    <citation type="journal article" date="2010" name="Cell Res.">
        <title>Complete genome sequence of the rifamycin SV-producing Amycolatopsis mediterranei U32 revealed its genetic characteristics in phylogeny and metabolism.</title>
        <authorList>
            <person name="Zhao W."/>
            <person name="Zhong Y."/>
            <person name="Yuan H."/>
            <person name="Wang J."/>
            <person name="Zheng H."/>
            <person name="Wang Y."/>
            <person name="Cen X."/>
            <person name="Xu F."/>
            <person name="Bai J."/>
            <person name="Han X."/>
            <person name="Lu G."/>
            <person name="Zhu Y."/>
            <person name="Shao Z."/>
            <person name="Yan H."/>
            <person name="Li C."/>
            <person name="Peng N."/>
            <person name="Zhang Z."/>
            <person name="Zhang Y."/>
            <person name="Lin W."/>
            <person name="Fan Y."/>
            <person name="Qin Z."/>
            <person name="Hu Y."/>
            <person name="Zhu B."/>
            <person name="Wang S."/>
            <person name="Ding X."/>
            <person name="Zhao G.P."/>
        </authorList>
    </citation>
    <scope>NUCLEOTIDE SEQUENCE [LARGE SCALE GENOMIC DNA]</scope>
    <source>
        <strain evidence="6">U-32</strain>
    </source>
</reference>
<dbReference type="SMART" id="SM00347">
    <property type="entry name" value="HTH_MARR"/>
    <property type="match status" value="1"/>
</dbReference>
<feature type="domain" description="HTH marR-type" evidence="4">
    <location>
        <begin position="2"/>
        <end position="137"/>
    </location>
</feature>
<evidence type="ECO:0000259" key="4">
    <source>
        <dbReference type="PROSITE" id="PS50995"/>
    </source>
</evidence>
<evidence type="ECO:0000313" key="6">
    <source>
        <dbReference type="Proteomes" id="UP000000328"/>
    </source>
</evidence>
<evidence type="ECO:0000256" key="2">
    <source>
        <dbReference type="ARBA" id="ARBA00023125"/>
    </source>
</evidence>
<dbReference type="InterPro" id="IPR000835">
    <property type="entry name" value="HTH_MarR-typ"/>
</dbReference>
<keyword evidence="1" id="KW-0805">Transcription regulation</keyword>
<dbReference type="GeneID" id="92871332"/>
<gene>
    <name evidence="5" type="ordered locus">AMED_3578</name>
</gene>
<dbReference type="OrthoDB" id="3628964at2"/>
<dbReference type="GO" id="GO:0003677">
    <property type="term" value="F:DNA binding"/>
    <property type="evidence" value="ECO:0007669"/>
    <property type="project" value="UniProtKB-KW"/>
</dbReference>
<dbReference type="PANTHER" id="PTHR39515:SF2">
    <property type="entry name" value="HTH-TYPE TRANSCRIPTIONAL REGULATOR RV0880"/>
    <property type="match status" value="1"/>
</dbReference>
<dbReference type="Proteomes" id="UP000000328">
    <property type="component" value="Chromosome"/>
</dbReference>
<dbReference type="InterPro" id="IPR036390">
    <property type="entry name" value="WH_DNA-bd_sf"/>
</dbReference>
<accession>A0A0H3D791</accession>
<dbReference type="AlphaFoldDB" id="A0A0H3D791"/>
<dbReference type="InterPro" id="IPR036388">
    <property type="entry name" value="WH-like_DNA-bd_sf"/>
</dbReference>
<dbReference type="PROSITE" id="PS01117">
    <property type="entry name" value="HTH_MARR_1"/>
    <property type="match status" value="1"/>
</dbReference>
<proteinExistence type="predicted"/>
<keyword evidence="3" id="KW-0804">Transcription</keyword>
<dbReference type="PATRIC" id="fig|749927.5.peg.3697"/>
<dbReference type="EMBL" id="CP002000">
    <property type="protein sequence ID" value="ADJ45364.1"/>
    <property type="molecule type" value="Genomic_DNA"/>
</dbReference>
<name>A0A0H3D791_AMYMU</name>
<dbReference type="Gene3D" id="1.10.287.100">
    <property type="match status" value="1"/>
</dbReference>
<evidence type="ECO:0000256" key="1">
    <source>
        <dbReference type="ARBA" id="ARBA00023015"/>
    </source>
</evidence>
<organism evidence="5 6">
    <name type="scientific">Amycolatopsis mediterranei (strain U-32)</name>
    <dbReference type="NCBI Taxonomy" id="749927"/>
    <lineage>
        <taxon>Bacteria</taxon>
        <taxon>Bacillati</taxon>
        <taxon>Actinomycetota</taxon>
        <taxon>Actinomycetes</taxon>
        <taxon>Pseudonocardiales</taxon>
        <taxon>Pseudonocardiaceae</taxon>
        <taxon>Amycolatopsis</taxon>
    </lineage>
</organism>
<dbReference type="GO" id="GO:0003700">
    <property type="term" value="F:DNA-binding transcription factor activity"/>
    <property type="evidence" value="ECO:0007669"/>
    <property type="project" value="InterPro"/>
</dbReference>
<keyword evidence="2" id="KW-0238">DNA-binding</keyword>
<dbReference type="Pfam" id="PF01047">
    <property type="entry name" value="MarR"/>
    <property type="match status" value="1"/>
</dbReference>
<dbReference type="Gene3D" id="1.10.10.10">
    <property type="entry name" value="Winged helix-like DNA-binding domain superfamily/Winged helix DNA-binding domain"/>
    <property type="match status" value="1"/>
</dbReference>
<dbReference type="KEGG" id="amd:AMED_3578"/>
<dbReference type="InterPro" id="IPR052526">
    <property type="entry name" value="HTH-type_Bedaq_tolerance"/>
</dbReference>
<evidence type="ECO:0000313" key="5">
    <source>
        <dbReference type="EMBL" id="ADJ45364.1"/>
    </source>
</evidence>
<dbReference type="PROSITE" id="PS50995">
    <property type="entry name" value="HTH_MARR_2"/>
    <property type="match status" value="1"/>
</dbReference>
<protein>
    <submittedName>
        <fullName evidence="5">MarR family transcriptional regulator</fullName>
    </submittedName>
</protein>
<dbReference type="eggNOG" id="COG1846">
    <property type="taxonomic scope" value="Bacteria"/>
</dbReference>
<dbReference type="SUPFAM" id="SSF46785">
    <property type="entry name" value="Winged helix' DNA-binding domain"/>
    <property type="match status" value="1"/>
</dbReference>